<dbReference type="EMBL" id="RBTL01000003">
    <property type="protein sequence ID" value="RMT76064.1"/>
    <property type="molecule type" value="Genomic_DNA"/>
</dbReference>
<protein>
    <submittedName>
        <fullName evidence="1">Putative cephalosporin hydroxylase</fullName>
    </submittedName>
</protein>
<comment type="caution">
    <text evidence="1">The sequence shown here is derived from an EMBL/GenBank/DDBJ whole genome shotgun (WGS) entry which is preliminary data.</text>
</comment>
<gene>
    <name evidence="1" type="ORF">ALP44_00004</name>
</gene>
<evidence type="ECO:0000313" key="2">
    <source>
        <dbReference type="Proteomes" id="UP000282636"/>
    </source>
</evidence>
<evidence type="ECO:0000313" key="1">
    <source>
        <dbReference type="EMBL" id="RMT76064.1"/>
    </source>
</evidence>
<dbReference type="AlphaFoldDB" id="A0A0Q0DTV9"/>
<accession>A0A0Q0DTV9</accession>
<dbReference type="GO" id="GO:0008610">
    <property type="term" value="P:lipid biosynthetic process"/>
    <property type="evidence" value="ECO:0007669"/>
    <property type="project" value="InterPro"/>
</dbReference>
<dbReference type="RefSeq" id="WP_019331395.1">
    <property type="nucleotide sequence ID" value="NZ_BQUM01000107.1"/>
</dbReference>
<dbReference type="Proteomes" id="UP000282636">
    <property type="component" value="Unassembled WGS sequence"/>
</dbReference>
<organism evidence="1 2">
    <name type="scientific">Pseudomonas syringae pv. theae</name>
    <dbReference type="NCBI Taxonomy" id="103985"/>
    <lineage>
        <taxon>Bacteria</taxon>
        <taxon>Pseudomonadati</taxon>
        <taxon>Pseudomonadota</taxon>
        <taxon>Gammaproteobacteria</taxon>
        <taxon>Pseudomonadales</taxon>
        <taxon>Pseudomonadaceae</taxon>
        <taxon>Pseudomonas</taxon>
        <taxon>Pseudomonas syringae</taxon>
    </lineage>
</organism>
<reference evidence="1 2" key="1">
    <citation type="submission" date="2018-08" db="EMBL/GenBank/DDBJ databases">
        <title>Recombination of ecologically and evolutionarily significant loci maintains genetic cohesion in the Pseudomonas syringae species complex.</title>
        <authorList>
            <person name="Dillon M."/>
            <person name="Thakur S."/>
            <person name="Almeida R.N.D."/>
            <person name="Weir B.S."/>
            <person name="Guttman D.S."/>
        </authorList>
    </citation>
    <scope>NUCLEOTIDE SEQUENCE [LARGE SCALE GENOMIC DNA]</scope>
    <source>
        <strain evidence="1 2">ICMP 3934</strain>
    </source>
</reference>
<name>A0A0Q0DTV9_PSESX</name>
<dbReference type="Gene3D" id="3.40.50.150">
    <property type="entry name" value="Vaccinia Virus protein VP39"/>
    <property type="match status" value="1"/>
</dbReference>
<proteinExistence type="predicted"/>
<dbReference type="Pfam" id="PF04989">
    <property type="entry name" value="RMNT_CmcI"/>
    <property type="match status" value="1"/>
</dbReference>
<dbReference type="GO" id="GO:0008168">
    <property type="term" value="F:methyltransferase activity"/>
    <property type="evidence" value="ECO:0007669"/>
    <property type="project" value="InterPro"/>
</dbReference>
<dbReference type="InterPro" id="IPR007072">
    <property type="entry name" value="RNMT_CmcI"/>
</dbReference>
<dbReference type="InterPro" id="IPR029063">
    <property type="entry name" value="SAM-dependent_MTases_sf"/>
</dbReference>
<sequence>MIGPTLRLSRFIVFVDYADFVEVQHAARGVRYCIDRATYEELLGYAMFRSASLAIAQWVERGVLVAPFTDTLLPEDAIPGSETALATDYHRWYWRHEIESERDYRWFGEVVLKMPSDLFYLQELLTGMHVQRVLELGKGRGGGAWFLSSILQMQGRGLVVSLDIDPLASVIDGSRWTEVEQHDCVGDAMSQETINRVHGICSTFELIVIDLGGDPQRNLRALRLWADLLADGGTVVIEDLWGSDDIGAIRELDRFLLDNRQFSLCPLALRHPLLKGIGLRKA</sequence>
<dbReference type="SUPFAM" id="SSF53335">
    <property type="entry name" value="S-adenosyl-L-methionine-dependent methyltransferases"/>
    <property type="match status" value="1"/>
</dbReference>